<proteinExistence type="predicted"/>
<evidence type="ECO:0000313" key="3">
    <source>
        <dbReference type="Proteomes" id="UP000060513"/>
    </source>
</evidence>
<organism evidence="2">
    <name type="scientific">Streptomyces pristinaespiralis</name>
    <dbReference type="NCBI Taxonomy" id="38300"/>
    <lineage>
        <taxon>Bacteria</taxon>
        <taxon>Bacillati</taxon>
        <taxon>Actinomycetota</taxon>
        <taxon>Actinomycetes</taxon>
        <taxon>Kitasatosporales</taxon>
        <taxon>Streptomycetaceae</taxon>
        <taxon>Streptomyces</taxon>
    </lineage>
</organism>
<dbReference type="KEGG" id="spri:SPRI_2727"/>
<protein>
    <submittedName>
        <fullName evidence="2">Uncharacterized protein</fullName>
    </submittedName>
</protein>
<dbReference type="Proteomes" id="UP000060513">
    <property type="component" value="Chromosome"/>
</dbReference>
<accession>A0A0M3QIC1</accession>
<sequence>MTISALPGRYRADSFAGYRGPDPDSGRSADRGGHEERSEHGEHEEQQGVQ</sequence>
<feature type="region of interest" description="Disordered" evidence="1">
    <location>
        <begin position="1"/>
        <end position="50"/>
    </location>
</feature>
<name>A0A0M3QIC1_STRPR</name>
<gene>
    <name evidence="2" type="ORF">SPRI_2727</name>
</gene>
<evidence type="ECO:0000256" key="1">
    <source>
        <dbReference type="SAM" id="MobiDB-lite"/>
    </source>
</evidence>
<dbReference type="AlphaFoldDB" id="A0A0M3QIC1"/>
<dbReference type="PATRIC" id="fig|38300.4.peg.2876"/>
<evidence type="ECO:0000313" key="2">
    <source>
        <dbReference type="EMBL" id="ALC21033.1"/>
    </source>
</evidence>
<feature type="compositionally biased region" description="Basic and acidic residues" evidence="1">
    <location>
        <begin position="21"/>
        <end position="50"/>
    </location>
</feature>
<dbReference type="EMBL" id="CP011340">
    <property type="protein sequence ID" value="ALC21033.1"/>
    <property type="molecule type" value="Genomic_DNA"/>
</dbReference>
<reference evidence="2 3" key="1">
    <citation type="submission" date="2015-08" db="EMBL/GenBank/DDBJ databases">
        <title>Genome sequence of the pristinamycin over-producing bacterium Streptomyces pristinaespiralis HCCB10218.</title>
        <authorList>
            <person name="Tian J."/>
            <person name="Yang J."/>
            <person name="Li L."/>
            <person name="Ruan L."/>
            <person name="Wei W."/>
            <person name="Zheng G."/>
            <person name="Wei Z."/>
            <person name="Yang S."/>
            <person name="Ge M."/>
            <person name="Jiang W."/>
            <person name="Lu Y."/>
        </authorList>
    </citation>
    <scope>NUCLEOTIDE SEQUENCE [LARGE SCALE GENOMIC DNA]</scope>
    <source>
        <strain evidence="2 3">HCCB 10218</strain>
    </source>
</reference>